<evidence type="ECO:0000259" key="6">
    <source>
        <dbReference type="Pfam" id="PF02826"/>
    </source>
</evidence>
<organism evidence="7 8">
    <name type="scientific">Candidatus Woesebacteria bacterium GW2011_GWA1_39_21</name>
    <dbReference type="NCBI Taxonomy" id="1618550"/>
    <lineage>
        <taxon>Bacteria</taxon>
        <taxon>Candidatus Woeseibacteriota</taxon>
    </lineage>
</organism>
<dbReference type="STRING" id="1618550.UT39_C0007G0037"/>
<dbReference type="InterPro" id="IPR006139">
    <property type="entry name" value="D-isomer_2_OHA_DH_cat_dom"/>
</dbReference>
<dbReference type="InterPro" id="IPR006140">
    <property type="entry name" value="D-isomer_DH_NAD-bd"/>
</dbReference>
<dbReference type="SUPFAM" id="SSF51735">
    <property type="entry name" value="NAD(P)-binding Rossmann-fold domains"/>
    <property type="match status" value="1"/>
</dbReference>
<gene>
    <name evidence="7" type="ORF">UT39_C0007G0037</name>
</gene>
<dbReference type="Proteomes" id="UP000034246">
    <property type="component" value="Unassembled WGS sequence"/>
</dbReference>
<reference evidence="7 8" key="1">
    <citation type="journal article" date="2015" name="Nature">
        <title>rRNA introns, odd ribosomes, and small enigmatic genomes across a large radiation of phyla.</title>
        <authorList>
            <person name="Brown C.T."/>
            <person name="Hug L.A."/>
            <person name="Thomas B.C."/>
            <person name="Sharon I."/>
            <person name="Castelle C.J."/>
            <person name="Singh A."/>
            <person name="Wilkins M.J."/>
            <person name="Williams K.H."/>
            <person name="Banfield J.F."/>
        </authorList>
    </citation>
    <scope>NUCLEOTIDE SEQUENCE [LARGE SCALE GENOMIC DNA]</scope>
</reference>
<dbReference type="SUPFAM" id="SSF52283">
    <property type="entry name" value="Formate/glycerate dehydrogenase catalytic domain-like"/>
    <property type="match status" value="1"/>
</dbReference>
<feature type="domain" description="D-isomer specific 2-hydroxyacid dehydrogenase catalytic" evidence="5">
    <location>
        <begin position="12"/>
        <end position="319"/>
    </location>
</feature>
<evidence type="ECO:0000313" key="7">
    <source>
        <dbReference type="EMBL" id="KKR11472.1"/>
    </source>
</evidence>
<feature type="domain" description="D-isomer specific 2-hydroxyacid dehydrogenase NAD-binding" evidence="6">
    <location>
        <begin position="108"/>
        <end position="288"/>
    </location>
</feature>
<evidence type="ECO:0000256" key="1">
    <source>
        <dbReference type="ARBA" id="ARBA00005854"/>
    </source>
</evidence>
<dbReference type="Gene3D" id="3.40.50.720">
    <property type="entry name" value="NAD(P)-binding Rossmann-like Domain"/>
    <property type="match status" value="2"/>
</dbReference>
<proteinExistence type="inferred from homology"/>
<accession>A0A0G0RCN9</accession>
<evidence type="ECO:0000259" key="5">
    <source>
        <dbReference type="Pfam" id="PF00389"/>
    </source>
</evidence>
<sequence length="320" mass="35441">MLNALFTECFLSKSDVRKLGRHGVKIIEASGNLDESEIIKKLKDIDIYIIGGTDKATENVIKNTNLKLIIFYGTGYENHIDINAASHKGIQAANTPKANAYTVAEHCVALILDAVKQITYLNNSSKLGIWRQREAWNLENKTLGIVGMGTIGGCVARIMKNGFGMKVIYNNRGKREDLEKQLDAHKVDLQTLLKTSDVVSVNASYSDESVEILNANNLGLVKKGAVLVCTSRAELIDPRALKKALTRGNLSCAAFDSYYKEPLPSKNDDKWGLLSFPDNKFIITPHTAYGSREAIENMNRMVIDNLISFIKTGQPKYKVT</sequence>
<dbReference type="AlphaFoldDB" id="A0A0G0RCN9"/>
<dbReference type="Pfam" id="PF02826">
    <property type="entry name" value="2-Hacid_dh_C"/>
    <property type="match status" value="1"/>
</dbReference>
<dbReference type="PANTHER" id="PTHR42789:SF1">
    <property type="entry name" value="D-ISOMER SPECIFIC 2-HYDROXYACID DEHYDROGENASE FAMILY PROTEIN (AFU_ORTHOLOGUE AFUA_6G10090)"/>
    <property type="match status" value="1"/>
</dbReference>
<dbReference type="PANTHER" id="PTHR42789">
    <property type="entry name" value="D-ISOMER SPECIFIC 2-HYDROXYACID DEHYDROGENASE FAMILY PROTEIN (AFU_ORTHOLOGUE AFUA_6G10090)"/>
    <property type="match status" value="1"/>
</dbReference>
<comment type="similarity">
    <text evidence="1 4">Belongs to the D-isomer specific 2-hydroxyacid dehydrogenase family.</text>
</comment>
<keyword evidence="3" id="KW-0520">NAD</keyword>
<dbReference type="InterPro" id="IPR036291">
    <property type="entry name" value="NAD(P)-bd_dom_sf"/>
</dbReference>
<evidence type="ECO:0000256" key="3">
    <source>
        <dbReference type="ARBA" id="ARBA00023027"/>
    </source>
</evidence>
<dbReference type="GO" id="GO:0051287">
    <property type="term" value="F:NAD binding"/>
    <property type="evidence" value="ECO:0007669"/>
    <property type="project" value="InterPro"/>
</dbReference>
<protein>
    <submittedName>
        <fullName evidence="7">D-isomer specific 2-hydroxyacid dehydrogenase, NAD-binding protein</fullName>
    </submittedName>
</protein>
<evidence type="ECO:0000313" key="8">
    <source>
        <dbReference type="Proteomes" id="UP000034246"/>
    </source>
</evidence>
<keyword evidence="2 4" id="KW-0560">Oxidoreductase</keyword>
<dbReference type="CDD" id="cd05198">
    <property type="entry name" value="formate_dh_like"/>
    <property type="match status" value="1"/>
</dbReference>
<dbReference type="InterPro" id="IPR050857">
    <property type="entry name" value="D-2-hydroxyacid_DH"/>
</dbReference>
<dbReference type="EMBL" id="LBWP01000007">
    <property type="protein sequence ID" value="KKR11472.1"/>
    <property type="molecule type" value="Genomic_DNA"/>
</dbReference>
<name>A0A0G0RCN9_9BACT</name>
<comment type="caution">
    <text evidence="7">The sequence shown here is derived from an EMBL/GenBank/DDBJ whole genome shotgun (WGS) entry which is preliminary data.</text>
</comment>
<dbReference type="GO" id="GO:0016616">
    <property type="term" value="F:oxidoreductase activity, acting on the CH-OH group of donors, NAD or NADP as acceptor"/>
    <property type="evidence" value="ECO:0007669"/>
    <property type="project" value="InterPro"/>
</dbReference>
<evidence type="ECO:0000256" key="4">
    <source>
        <dbReference type="RuleBase" id="RU003719"/>
    </source>
</evidence>
<evidence type="ECO:0000256" key="2">
    <source>
        <dbReference type="ARBA" id="ARBA00023002"/>
    </source>
</evidence>
<dbReference type="Pfam" id="PF00389">
    <property type="entry name" value="2-Hacid_dh"/>
    <property type="match status" value="1"/>
</dbReference>